<protein>
    <submittedName>
        <fullName evidence="1">DUF6156 family protein</fullName>
    </submittedName>
</protein>
<accession>A0ABS9Z435</accession>
<comment type="caution">
    <text evidence="1">The sequence shown here is derived from an EMBL/GenBank/DDBJ whole genome shotgun (WGS) entry which is preliminary data.</text>
</comment>
<sequence>MSENENNCRYFLATSGVKLPMKLVNEIEPDALSNRNTFFRAYYDASGLLLRFEKMVYGDVELSHRYEYDAAGALRRAEIVMLDEEPTILEFNGAPA</sequence>
<dbReference type="Proteomes" id="UP001139104">
    <property type="component" value="Unassembled WGS sequence"/>
</dbReference>
<name>A0ABS9Z435_9HYPH</name>
<organism evidence="1 2">
    <name type="scientific">Candidatus Rhodoblastus alkanivorans</name>
    <dbReference type="NCBI Taxonomy" id="2954117"/>
    <lineage>
        <taxon>Bacteria</taxon>
        <taxon>Pseudomonadati</taxon>
        <taxon>Pseudomonadota</taxon>
        <taxon>Alphaproteobacteria</taxon>
        <taxon>Hyphomicrobiales</taxon>
        <taxon>Rhodoblastaceae</taxon>
        <taxon>Rhodoblastus</taxon>
    </lineage>
</organism>
<dbReference type="RefSeq" id="WP_243066446.1">
    <property type="nucleotide sequence ID" value="NZ_JAIVFK010000020.1"/>
</dbReference>
<reference evidence="1" key="1">
    <citation type="journal article" date="2022" name="ISME J.">
        <title>Identification of active gaseous-alkane degraders at natural gas seeps.</title>
        <authorList>
            <person name="Farhan Ul Haque M."/>
            <person name="Hernandez M."/>
            <person name="Crombie A.T."/>
            <person name="Murrell J.C."/>
        </authorList>
    </citation>
    <scope>NUCLEOTIDE SEQUENCE</scope>
    <source>
        <strain evidence="1">PC2</strain>
    </source>
</reference>
<keyword evidence="2" id="KW-1185">Reference proteome</keyword>
<dbReference type="Pfam" id="PF19653">
    <property type="entry name" value="DUF6156"/>
    <property type="match status" value="1"/>
</dbReference>
<dbReference type="EMBL" id="JAIVFP010000001">
    <property type="protein sequence ID" value="MCI4682434.1"/>
    <property type="molecule type" value="Genomic_DNA"/>
</dbReference>
<gene>
    <name evidence="1" type="ORF">K2U94_06620</name>
</gene>
<dbReference type="InterPro" id="IPR046154">
    <property type="entry name" value="DUF6156"/>
</dbReference>
<evidence type="ECO:0000313" key="1">
    <source>
        <dbReference type="EMBL" id="MCI4682434.1"/>
    </source>
</evidence>
<proteinExistence type="predicted"/>
<evidence type="ECO:0000313" key="2">
    <source>
        <dbReference type="Proteomes" id="UP001139104"/>
    </source>
</evidence>